<dbReference type="PANTHER" id="PTHR44688:SF16">
    <property type="entry name" value="DNA-BINDING TRANSCRIPTIONAL ACTIVATOR DEVR_DOSR"/>
    <property type="match status" value="1"/>
</dbReference>
<proteinExistence type="predicted"/>
<dbReference type="PANTHER" id="PTHR44688">
    <property type="entry name" value="DNA-BINDING TRANSCRIPTIONAL ACTIVATOR DEVR_DOSR"/>
    <property type="match status" value="1"/>
</dbReference>
<dbReference type="PROSITE" id="PS50043">
    <property type="entry name" value="HTH_LUXR_2"/>
    <property type="match status" value="1"/>
</dbReference>
<keyword evidence="7" id="KW-1185">Reference proteome</keyword>
<keyword evidence="3" id="KW-0804">Transcription</keyword>
<feature type="transmembrane region" description="Helical" evidence="4">
    <location>
        <begin position="28"/>
        <end position="53"/>
    </location>
</feature>
<evidence type="ECO:0000256" key="1">
    <source>
        <dbReference type="ARBA" id="ARBA00023015"/>
    </source>
</evidence>
<dbReference type="InterPro" id="IPR000792">
    <property type="entry name" value="Tscrpt_reg_LuxR_C"/>
</dbReference>
<evidence type="ECO:0000259" key="5">
    <source>
        <dbReference type="PROSITE" id="PS50043"/>
    </source>
</evidence>
<evidence type="ECO:0000256" key="3">
    <source>
        <dbReference type="ARBA" id="ARBA00023163"/>
    </source>
</evidence>
<dbReference type="EMBL" id="HE796683">
    <property type="protein sequence ID" value="CCH00446.1"/>
    <property type="molecule type" value="Genomic_DNA"/>
</dbReference>
<dbReference type="AlphaFoldDB" id="I0K8J3"/>
<dbReference type="CDD" id="cd06170">
    <property type="entry name" value="LuxR_C_like"/>
    <property type="match status" value="1"/>
</dbReference>
<organism evidence="6 7">
    <name type="scientific">Fibrella aestuarina BUZ 2</name>
    <dbReference type="NCBI Taxonomy" id="1166018"/>
    <lineage>
        <taxon>Bacteria</taxon>
        <taxon>Pseudomonadati</taxon>
        <taxon>Bacteroidota</taxon>
        <taxon>Cytophagia</taxon>
        <taxon>Cytophagales</taxon>
        <taxon>Spirosomataceae</taxon>
        <taxon>Fibrella</taxon>
    </lineage>
</organism>
<keyword evidence="4" id="KW-1133">Transmembrane helix</keyword>
<dbReference type="PRINTS" id="PR00038">
    <property type="entry name" value="HTHLUXR"/>
</dbReference>
<dbReference type="SMART" id="SM00421">
    <property type="entry name" value="HTH_LUXR"/>
    <property type="match status" value="1"/>
</dbReference>
<dbReference type="RefSeq" id="WP_015331545.1">
    <property type="nucleotide sequence ID" value="NC_020054.1"/>
</dbReference>
<dbReference type="Gene3D" id="1.10.10.10">
    <property type="entry name" value="Winged helix-like DNA-binding domain superfamily/Winged helix DNA-binding domain"/>
    <property type="match status" value="1"/>
</dbReference>
<evidence type="ECO:0000313" key="7">
    <source>
        <dbReference type="Proteomes" id="UP000011058"/>
    </source>
</evidence>
<dbReference type="Pfam" id="PF00196">
    <property type="entry name" value="GerE"/>
    <property type="match status" value="1"/>
</dbReference>
<sequence length="130" mass="14484">MIRHVLVYGLALGSLVSLMVWSEYRLLVIGHVVELYLLLVAVVFALVGIWLGLRWSSPTYPAPPSYHPAPQPDPQVISQLGISSRELDVLVQLAQGLSNDEIADRLFVSPNTVKTHLANLYVKLDVKRRT</sequence>
<accession>I0K8J3</accession>
<dbReference type="InterPro" id="IPR036388">
    <property type="entry name" value="WH-like_DNA-bd_sf"/>
</dbReference>
<dbReference type="KEGG" id="fae:FAES_2437"/>
<feature type="domain" description="HTH luxR-type" evidence="5">
    <location>
        <begin position="75"/>
        <end position="130"/>
    </location>
</feature>
<protein>
    <submittedName>
        <fullName evidence="6">Transcriptional regulator, LuxR family protein</fullName>
    </submittedName>
</protein>
<dbReference type="GO" id="GO:0006355">
    <property type="term" value="P:regulation of DNA-templated transcription"/>
    <property type="evidence" value="ECO:0007669"/>
    <property type="project" value="InterPro"/>
</dbReference>
<dbReference type="eggNOG" id="COG2197">
    <property type="taxonomic scope" value="Bacteria"/>
</dbReference>
<evidence type="ECO:0000256" key="4">
    <source>
        <dbReference type="SAM" id="Phobius"/>
    </source>
</evidence>
<gene>
    <name evidence="6" type="ORF">FAES_2437</name>
</gene>
<keyword evidence="4" id="KW-0812">Transmembrane</keyword>
<dbReference type="HOGENOM" id="CLU_000445_90_11_10"/>
<keyword evidence="2" id="KW-0238">DNA-binding</keyword>
<dbReference type="Proteomes" id="UP000011058">
    <property type="component" value="Chromosome"/>
</dbReference>
<dbReference type="GO" id="GO:0003677">
    <property type="term" value="F:DNA binding"/>
    <property type="evidence" value="ECO:0007669"/>
    <property type="project" value="UniProtKB-KW"/>
</dbReference>
<dbReference type="OrthoDB" id="9807565at2"/>
<reference evidence="6 7" key="1">
    <citation type="journal article" date="2012" name="J. Bacteriol.">
        <title>Genome Sequence of Fibrella aestuarina BUZ 2T, a Filamentous Marine Bacterium.</title>
        <authorList>
            <person name="Filippini M."/>
            <person name="Qi W."/>
            <person name="Blom J."/>
            <person name="Goesmann A."/>
            <person name="Smits T.H."/>
            <person name="Bagheri H.C."/>
        </authorList>
    </citation>
    <scope>NUCLEOTIDE SEQUENCE [LARGE SCALE GENOMIC DNA]</scope>
    <source>
        <strain evidence="7">BUZ 2T</strain>
    </source>
</reference>
<evidence type="ECO:0000313" key="6">
    <source>
        <dbReference type="EMBL" id="CCH00446.1"/>
    </source>
</evidence>
<keyword evidence="4" id="KW-0472">Membrane</keyword>
<dbReference type="STRING" id="1166018.FAES_2437"/>
<evidence type="ECO:0000256" key="2">
    <source>
        <dbReference type="ARBA" id="ARBA00023125"/>
    </source>
</evidence>
<dbReference type="SUPFAM" id="SSF46894">
    <property type="entry name" value="C-terminal effector domain of the bipartite response regulators"/>
    <property type="match status" value="1"/>
</dbReference>
<name>I0K8J3_9BACT</name>
<keyword evidence="1" id="KW-0805">Transcription regulation</keyword>
<dbReference type="InterPro" id="IPR016032">
    <property type="entry name" value="Sig_transdc_resp-reg_C-effctor"/>
</dbReference>
<feature type="transmembrane region" description="Helical" evidence="4">
    <location>
        <begin position="5"/>
        <end position="22"/>
    </location>
</feature>
<dbReference type="PROSITE" id="PS00622">
    <property type="entry name" value="HTH_LUXR_1"/>
    <property type="match status" value="1"/>
</dbReference>